<gene>
    <name evidence="2" type="ORF">vBAcoSR7M_37</name>
</gene>
<dbReference type="EMBL" id="MT345684">
    <property type="protein sequence ID" value="QJI53359.1"/>
    <property type="molecule type" value="Genomic_DNA"/>
</dbReference>
<evidence type="ECO:0000259" key="1">
    <source>
        <dbReference type="Pfam" id="PF09343"/>
    </source>
</evidence>
<sequence>MFIEERFPTAISYGSAGGPTYNTTIVDGLSGVKSKNINWQYPLHKYDAVYGIKTIDEMYQLLEFFHIAQGRAHVFRYKDWADYNSVIPGHATSAFDQLIGVGDGSNRNFQIVKQYGVGSYTKSRIITKPVSGTLKVSVNGSVTSAYTVNDMGVITFTSAPANGVDVRCGYEFDIPAAFDTDSLSSSYEQYQNLSCTVPIVEERI</sequence>
<reference evidence="3" key="1">
    <citation type="submission" date="2020-04" db="EMBL/GenBank/DDBJ databases">
        <authorList>
            <person name="Ma R."/>
            <person name="Lai J."/>
            <person name="Yang Y."/>
            <person name="Jiao N."/>
            <person name="Zhang R."/>
        </authorList>
    </citation>
    <scope>NUCLEOTIDE SEQUENCE [LARGE SCALE GENOMIC DNA]</scope>
</reference>
<name>A0A6M3YN66_9CAUD</name>
<dbReference type="InterPro" id="IPR011740">
    <property type="entry name" value="DUF2460"/>
</dbReference>
<dbReference type="NCBIfam" id="TIGR02217">
    <property type="entry name" value="chp_TIGR02217"/>
    <property type="match status" value="1"/>
</dbReference>
<dbReference type="Pfam" id="PF09343">
    <property type="entry name" value="DUF2460"/>
    <property type="match status" value="1"/>
</dbReference>
<organism evidence="2 3">
    <name type="scientific">Alteromonas phage vB_AcoS-R7M</name>
    <dbReference type="NCBI Taxonomy" id="2729541"/>
    <lineage>
        <taxon>Viruses</taxon>
        <taxon>Duplodnaviria</taxon>
        <taxon>Heunggongvirae</taxon>
        <taxon>Uroviricota</taxon>
        <taxon>Caudoviricetes</taxon>
        <taxon>Queuovirinae</taxon>
        <taxon>Amoyvirus</taxon>
        <taxon>Amoyvirus R7M</taxon>
    </lineage>
</organism>
<feature type="domain" description="DUF2460" evidence="1">
    <location>
        <begin position="5"/>
        <end position="201"/>
    </location>
</feature>
<evidence type="ECO:0000313" key="3">
    <source>
        <dbReference type="Proteomes" id="UP000503037"/>
    </source>
</evidence>
<keyword evidence="3" id="KW-1185">Reference proteome</keyword>
<protein>
    <recommendedName>
        <fullName evidence="1">DUF2460 domain-containing protein</fullName>
    </recommendedName>
</protein>
<evidence type="ECO:0000313" key="2">
    <source>
        <dbReference type="EMBL" id="QJI53359.1"/>
    </source>
</evidence>
<accession>A0A6M3YN66</accession>
<dbReference type="Proteomes" id="UP000503037">
    <property type="component" value="Segment"/>
</dbReference>
<proteinExistence type="predicted"/>